<sequence length="122" mass="13218">MQEKVRLADTTWWFGASDRADPTESGHYGVMTRTGPREDIAEMGLHNGPPVDLVPEGATADGTAEERRVHDFRVVEYRTPRGNAAAYYSKTKPVAPLDHVAVKSNTSASKAVVVPLEPSGGR</sequence>
<dbReference type="EMBL" id="LWIC01000002">
    <property type="protein sequence ID" value="ORM29393.1"/>
    <property type="molecule type" value="Genomic_DNA"/>
</dbReference>
<comment type="caution">
    <text evidence="1">The sequence shown here is derived from an EMBL/GenBank/DDBJ whole genome shotgun (WGS) entry which is preliminary data.</text>
</comment>
<evidence type="ECO:0000313" key="2">
    <source>
        <dbReference type="Proteomes" id="UP000193518"/>
    </source>
</evidence>
<proteinExistence type="predicted"/>
<protein>
    <submittedName>
        <fullName evidence="1">Uncharacterized protein</fullName>
    </submittedName>
</protein>
<gene>
    <name evidence="1" type="ORF">A5N68_05685</name>
</gene>
<organism evidence="1 2">
    <name type="scientific">Rhodococcus hoagii</name>
    <name type="common">Corynebacterium equii</name>
    <dbReference type="NCBI Taxonomy" id="43767"/>
    <lineage>
        <taxon>Bacteria</taxon>
        <taxon>Bacillati</taxon>
        <taxon>Actinomycetota</taxon>
        <taxon>Actinomycetes</taxon>
        <taxon>Mycobacteriales</taxon>
        <taxon>Nocardiaceae</taxon>
        <taxon>Prescottella</taxon>
    </lineage>
</organism>
<dbReference type="AlphaFoldDB" id="A0AAE5IUG5"/>
<dbReference type="Proteomes" id="UP000193518">
    <property type="component" value="Unassembled WGS sequence"/>
</dbReference>
<evidence type="ECO:0000313" key="1">
    <source>
        <dbReference type="EMBL" id="ORM29393.1"/>
    </source>
</evidence>
<name>A0AAE5IUG5_RHOHA</name>
<accession>A0AAE5IUG5</accession>
<reference evidence="1 2" key="1">
    <citation type="journal article" date="2016" name="Genome Biol. Evol.">
        <title>Pangenome and Phylogenomic Analysis of the Pathogenic Actinobacterium Rhodococcus equi.</title>
        <authorList>
            <person name="Anastasi E."/>
            <person name="MacArthur I."/>
            <person name="Scortti M."/>
            <person name="Alvarez S."/>
            <person name="Giguere S."/>
            <person name="Vazquez-Boland J.A."/>
        </authorList>
    </citation>
    <scope>NUCLEOTIDE SEQUENCE [LARGE SCALE GENOMIC DNA]</scope>
    <source>
        <strain evidence="1 2">PAM1271</strain>
    </source>
</reference>